<organism evidence="1 2">
    <name type="scientific">Stephania yunnanensis</name>
    <dbReference type="NCBI Taxonomy" id="152371"/>
    <lineage>
        <taxon>Eukaryota</taxon>
        <taxon>Viridiplantae</taxon>
        <taxon>Streptophyta</taxon>
        <taxon>Embryophyta</taxon>
        <taxon>Tracheophyta</taxon>
        <taxon>Spermatophyta</taxon>
        <taxon>Magnoliopsida</taxon>
        <taxon>Ranunculales</taxon>
        <taxon>Menispermaceae</taxon>
        <taxon>Menispermoideae</taxon>
        <taxon>Cissampelideae</taxon>
        <taxon>Stephania</taxon>
    </lineage>
</organism>
<name>A0AAP0KI50_9MAGN</name>
<keyword evidence="2" id="KW-1185">Reference proteome</keyword>
<dbReference type="AlphaFoldDB" id="A0AAP0KI50"/>
<protein>
    <submittedName>
        <fullName evidence="1">Uncharacterized protein</fullName>
    </submittedName>
</protein>
<dbReference type="Proteomes" id="UP001420932">
    <property type="component" value="Unassembled WGS sequence"/>
</dbReference>
<reference evidence="1 2" key="1">
    <citation type="submission" date="2024-01" db="EMBL/GenBank/DDBJ databases">
        <title>Genome assemblies of Stephania.</title>
        <authorList>
            <person name="Yang L."/>
        </authorList>
    </citation>
    <scope>NUCLEOTIDE SEQUENCE [LARGE SCALE GENOMIC DNA]</scope>
    <source>
        <strain evidence="1">YNDBR</strain>
        <tissue evidence="1">Leaf</tissue>
    </source>
</reference>
<comment type="caution">
    <text evidence="1">The sequence shown here is derived from an EMBL/GenBank/DDBJ whole genome shotgun (WGS) entry which is preliminary data.</text>
</comment>
<gene>
    <name evidence="1" type="ORF">Syun_010338</name>
</gene>
<evidence type="ECO:0000313" key="1">
    <source>
        <dbReference type="EMBL" id="KAK9152029.1"/>
    </source>
</evidence>
<accession>A0AAP0KI50</accession>
<proteinExistence type="predicted"/>
<dbReference type="EMBL" id="JBBNAF010000004">
    <property type="protein sequence ID" value="KAK9152029.1"/>
    <property type="molecule type" value="Genomic_DNA"/>
</dbReference>
<sequence length="118" mass="12317">MYSIASPTSISSPDLASKHLLFSSSFASATPSVSPISAGVAGETHVGDGEFMLSACCACCKHFTGYDLKKWGGFSRGMRSPPKEVVVVAFNSGITDVLEVPTSLFVKGLVVVQDSILV</sequence>
<evidence type="ECO:0000313" key="2">
    <source>
        <dbReference type="Proteomes" id="UP001420932"/>
    </source>
</evidence>